<evidence type="ECO:0000313" key="1">
    <source>
        <dbReference type="EMBL" id="CNT62038.1"/>
    </source>
</evidence>
<accession>A0A655BMZ3</accession>
<dbReference type="Proteomes" id="UP000042394">
    <property type="component" value="Unassembled WGS sequence"/>
</dbReference>
<proteinExistence type="predicted"/>
<dbReference type="AlphaFoldDB" id="A0A655BMZ3"/>
<organism evidence="1 2">
    <name type="scientific">Salmonella enterica subsp. enterica serovar Bovismorbificans</name>
    <dbReference type="NCBI Taxonomy" id="58097"/>
    <lineage>
        <taxon>Bacteria</taxon>
        <taxon>Pseudomonadati</taxon>
        <taxon>Pseudomonadota</taxon>
        <taxon>Gammaproteobacteria</taxon>
        <taxon>Enterobacterales</taxon>
        <taxon>Enterobacteriaceae</taxon>
        <taxon>Salmonella</taxon>
    </lineage>
</organism>
<protein>
    <recommendedName>
        <fullName evidence="3">Transposase</fullName>
    </recommendedName>
</protein>
<evidence type="ECO:0000313" key="2">
    <source>
        <dbReference type="Proteomes" id="UP000042394"/>
    </source>
</evidence>
<reference evidence="1 2" key="1">
    <citation type="submission" date="2015-03" db="EMBL/GenBank/DDBJ databases">
        <authorList>
            <consortium name="Pathogen Informatics"/>
        </authorList>
    </citation>
    <scope>NUCLEOTIDE SEQUENCE [LARGE SCALE GENOMIC DNA]</scope>
    <source>
        <strain evidence="1 2">D4891</strain>
    </source>
</reference>
<dbReference type="EMBL" id="CQPD01000002">
    <property type="protein sequence ID" value="CNT62038.1"/>
    <property type="molecule type" value="Genomic_DNA"/>
</dbReference>
<name>A0A655BMZ3_SALET</name>
<gene>
    <name evidence="1" type="ORF">ERS008207_00332</name>
</gene>
<evidence type="ECO:0008006" key="3">
    <source>
        <dbReference type="Google" id="ProtNLM"/>
    </source>
</evidence>
<sequence length="85" mass="9887">MQTHNIVRPGFFAEIVEKGFRQPTQRLGQLRQSLADFHDLIRQLTHCKTVLRLLRCGHIQIKNGIERGDQFVHLLAMGVKSLRIR</sequence>